<evidence type="ECO:0000313" key="3">
    <source>
        <dbReference type="Proteomes" id="UP000315082"/>
    </source>
</evidence>
<accession>A0A518K1W8</accession>
<dbReference type="EMBL" id="CP036348">
    <property type="protein sequence ID" value="QDV71755.1"/>
    <property type="molecule type" value="Genomic_DNA"/>
</dbReference>
<gene>
    <name evidence="2" type="ORF">Poly24_54950</name>
</gene>
<sequence length="78" mass="8864">MRPARGPPLKKLRKNTCAGGRSTETGPRHNLTLPPSSTALASWFLPDVLLVFSQRHEFETSPRYPVMNPPYRDCNRED</sequence>
<dbReference type="AlphaFoldDB" id="A0A518K1W8"/>
<protein>
    <submittedName>
        <fullName evidence="2">Uncharacterized protein</fullName>
    </submittedName>
</protein>
<proteinExistence type="predicted"/>
<organism evidence="2 3">
    <name type="scientific">Rosistilla carotiformis</name>
    <dbReference type="NCBI Taxonomy" id="2528017"/>
    <lineage>
        <taxon>Bacteria</taxon>
        <taxon>Pseudomonadati</taxon>
        <taxon>Planctomycetota</taxon>
        <taxon>Planctomycetia</taxon>
        <taxon>Pirellulales</taxon>
        <taxon>Pirellulaceae</taxon>
        <taxon>Rosistilla</taxon>
    </lineage>
</organism>
<dbReference type="KEGG" id="rcf:Poly24_54950"/>
<feature type="region of interest" description="Disordered" evidence="1">
    <location>
        <begin position="1"/>
        <end position="33"/>
    </location>
</feature>
<dbReference type="Proteomes" id="UP000315082">
    <property type="component" value="Chromosome"/>
</dbReference>
<evidence type="ECO:0000313" key="2">
    <source>
        <dbReference type="EMBL" id="QDV71755.1"/>
    </source>
</evidence>
<reference evidence="2 3" key="1">
    <citation type="submission" date="2019-02" db="EMBL/GenBank/DDBJ databases">
        <title>Deep-cultivation of Planctomycetes and their phenomic and genomic characterization uncovers novel biology.</title>
        <authorList>
            <person name="Wiegand S."/>
            <person name="Jogler M."/>
            <person name="Boedeker C."/>
            <person name="Pinto D."/>
            <person name="Vollmers J."/>
            <person name="Rivas-Marin E."/>
            <person name="Kohn T."/>
            <person name="Peeters S.H."/>
            <person name="Heuer A."/>
            <person name="Rast P."/>
            <person name="Oberbeckmann S."/>
            <person name="Bunk B."/>
            <person name="Jeske O."/>
            <person name="Meyerdierks A."/>
            <person name="Storesund J.E."/>
            <person name="Kallscheuer N."/>
            <person name="Luecker S."/>
            <person name="Lage O.M."/>
            <person name="Pohl T."/>
            <person name="Merkel B.J."/>
            <person name="Hornburger P."/>
            <person name="Mueller R.-W."/>
            <person name="Bruemmer F."/>
            <person name="Labrenz M."/>
            <person name="Spormann A.M."/>
            <person name="Op den Camp H."/>
            <person name="Overmann J."/>
            <person name="Amann R."/>
            <person name="Jetten M.S.M."/>
            <person name="Mascher T."/>
            <person name="Medema M.H."/>
            <person name="Devos D.P."/>
            <person name="Kaster A.-K."/>
            <person name="Ovreas L."/>
            <person name="Rohde M."/>
            <person name="Galperin M.Y."/>
            <person name="Jogler C."/>
        </authorList>
    </citation>
    <scope>NUCLEOTIDE SEQUENCE [LARGE SCALE GENOMIC DNA]</scope>
    <source>
        <strain evidence="2 3">Poly24</strain>
    </source>
</reference>
<keyword evidence="3" id="KW-1185">Reference proteome</keyword>
<name>A0A518K1W8_9BACT</name>
<evidence type="ECO:0000256" key="1">
    <source>
        <dbReference type="SAM" id="MobiDB-lite"/>
    </source>
</evidence>